<proteinExistence type="predicted"/>
<dbReference type="InterPro" id="IPR017143">
    <property type="entry name" value="UCP037225"/>
</dbReference>
<dbReference type="EMBL" id="CYHB01000001">
    <property type="protein sequence ID" value="CUA82508.1"/>
    <property type="molecule type" value="Genomic_DNA"/>
</dbReference>
<dbReference type="OrthoDB" id="9814566at2"/>
<sequence length="69" mass="7734">MNADKLYDAGLRCPHCGHHIHVSIDASAGDQDYQDECRACGADIHLLVKLDQVNDKIFVRVASDDENFY</sequence>
<dbReference type="InterPro" id="IPR025990">
    <property type="entry name" value="zinc_ribbon_bacterial"/>
</dbReference>
<gene>
    <name evidence="1" type="ORF">Ga0061064_0071</name>
</gene>
<evidence type="ECO:0000313" key="2">
    <source>
        <dbReference type="Proteomes" id="UP000182598"/>
    </source>
</evidence>
<protein>
    <submittedName>
        <fullName evidence="1">Cysteine-rich CPXCG</fullName>
    </submittedName>
</protein>
<name>A0A0K6GVE0_9GAMM</name>
<dbReference type="PIRSF" id="PIRSF037225">
    <property type="entry name" value="UCP037225"/>
    <property type="match status" value="1"/>
</dbReference>
<dbReference type="AlphaFoldDB" id="A0A0K6GVE0"/>
<keyword evidence="2" id="KW-1185">Reference proteome</keyword>
<organism evidence="1 2">
    <name type="scientific">Pseudidiomarina woesei</name>
    <dbReference type="NCBI Taxonomy" id="1381080"/>
    <lineage>
        <taxon>Bacteria</taxon>
        <taxon>Pseudomonadati</taxon>
        <taxon>Pseudomonadota</taxon>
        <taxon>Gammaproteobacteria</taxon>
        <taxon>Alteromonadales</taxon>
        <taxon>Idiomarinaceae</taxon>
        <taxon>Pseudidiomarina</taxon>
    </lineage>
</organism>
<reference evidence="2" key="1">
    <citation type="submission" date="2015-08" db="EMBL/GenBank/DDBJ databases">
        <authorList>
            <person name="Varghese N."/>
        </authorList>
    </citation>
    <scope>NUCLEOTIDE SEQUENCE [LARGE SCALE GENOMIC DNA]</scope>
    <source>
        <strain evidence="2">DSM 27808</strain>
    </source>
</reference>
<dbReference type="RefSeq" id="WP_055437814.1">
    <property type="nucleotide sequence ID" value="NZ_CYHB01000001.1"/>
</dbReference>
<accession>A0A0K6GVE0</accession>
<dbReference type="Proteomes" id="UP000182598">
    <property type="component" value="Unassembled WGS sequence"/>
</dbReference>
<dbReference type="Pfam" id="PF14255">
    <property type="entry name" value="Zn_ribbon_21"/>
    <property type="match status" value="1"/>
</dbReference>
<evidence type="ECO:0000313" key="1">
    <source>
        <dbReference type="EMBL" id="CUA82508.1"/>
    </source>
</evidence>